<evidence type="ECO:0008006" key="4">
    <source>
        <dbReference type="Google" id="ProtNLM"/>
    </source>
</evidence>
<evidence type="ECO:0000256" key="1">
    <source>
        <dbReference type="SAM" id="SignalP"/>
    </source>
</evidence>
<keyword evidence="1" id="KW-0732">Signal</keyword>
<reference evidence="2 3" key="1">
    <citation type="submission" date="2016-10" db="EMBL/GenBank/DDBJ databases">
        <authorList>
            <person name="de Groot N.N."/>
        </authorList>
    </citation>
    <scope>NUCLEOTIDE SEQUENCE [LARGE SCALE GENOMIC DNA]</scope>
    <source>
        <strain evidence="2 3">DSM 3857</strain>
    </source>
</reference>
<gene>
    <name evidence="2" type="ORF">SAMN04488103_102514</name>
</gene>
<dbReference type="EMBL" id="FOCE01000002">
    <property type="protein sequence ID" value="SEM94374.1"/>
    <property type="molecule type" value="Genomic_DNA"/>
</dbReference>
<dbReference type="RefSeq" id="WP_091298622.1">
    <property type="nucleotide sequence ID" value="NZ_FOCE01000002.1"/>
</dbReference>
<sequence length="151" mass="15970">MRKPLLAALSLVMFVSACGSFQDSRLNPFNWFGGAEPAAPALPAAKPADPRPLAARIIELKVEPMPGGAIVRATALPPTQGYWDAELVALDLGEDGVQIYEFRLIPPIEPLPAATPRSRQVTAAAYLSSVALGPIRAITVQGAENGLSSRR</sequence>
<organism evidence="2 3">
    <name type="scientific">Gemmobacter aquatilis</name>
    <dbReference type="NCBI Taxonomy" id="933059"/>
    <lineage>
        <taxon>Bacteria</taxon>
        <taxon>Pseudomonadati</taxon>
        <taxon>Pseudomonadota</taxon>
        <taxon>Alphaproteobacteria</taxon>
        <taxon>Rhodobacterales</taxon>
        <taxon>Paracoccaceae</taxon>
        <taxon>Gemmobacter</taxon>
    </lineage>
</organism>
<evidence type="ECO:0000313" key="2">
    <source>
        <dbReference type="EMBL" id="SEM94374.1"/>
    </source>
</evidence>
<name>A0A1H8CIX3_9RHOB</name>
<accession>A0A1H8CIX3</accession>
<dbReference type="OrthoDB" id="7773807at2"/>
<dbReference type="PROSITE" id="PS51257">
    <property type="entry name" value="PROKAR_LIPOPROTEIN"/>
    <property type="match status" value="1"/>
</dbReference>
<protein>
    <recommendedName>
        <fullName evidence="4">Lipoprotein</fullName>
    </recommendedName>
</protein>
<proteinExistence type="predicted"/>
<dbReference type="STRING" id="933059.SAMN04488103_102514"/>
<feature type="signal peptide" evidence="1">
    <location>
        <begin position="1"/>
        <end position="19"/>
    </location>
</feature>
<keyword evidence="3" id="KW-1185">Reference proteome</keyword>
<dbReference type="AlphaFoldDB" id="A0A1H8CIX3"/>
<evidence type="ECO:0000313" key="3">
    <source>
        <dbReference type="Proteomes" id="UP000198761"/>
    </source>
</evidence>
<dbReference type="Proteomes" id="UP000198761">
    <property type="component" value="Unassembled WGS sequence"/>
</dbReference>
<feature type="chain" id="PRO_5011576744" description="Lipoprotein" evidence="1">
    <location>
        <begin position="20"/>
        <end position="151"/>
    </location>
</feature>